<feature type="transmembrane region" description="Helical" evidence="1">
    <location>
        <begin position="100"/>
        <end position="119"/>
    </location>
</feature>
<organism evidence="2 3">
    <name type="scientific">Candidatus Woesebacteria bacterium RIFCSPHIGHO2_12_FULL_41_24</name>
    <dbReference type="NCBI Taxonomy" id="1802510"/>
    <lineage>
        <taxon>Bacteria</taxon>
        <taxon>Candidatus Woeseibacteriota</taxon>
    </lineage>
</organism>
<evidence type="ECO:0000313" key="2">
    <source>
        <dbReference type="EMBL" id="OGM54847.1"/>
    </source>
</evidence>
<evidence type="ECO:0000313" key="3">
    <source>
        <dbReference type="Proteomes" id="UP000178603"/>
    </source>
</evidence>
<evidence type="ECO:0000256" key="1">
    <source>
        <dbReference type="SAM" id="Phobius"/>
    </source>
</evidence>
<keyword evidence="1" id="KW-1133">Transmembrane helix</keyword>
<proteinExistence type="predicted"/>
<feature type="transmembrane region" description="Helical" evidence="1">
    <location>
        <begin position="62"/>
        <end position="80"/>
    </location>
</feature>
<dbReference type="AlphaFoldDB" id="A0A1F8ASW7"/>
<reference evidence="2 3" key="1">
    <citation type="journal article" date="2016" name="Nat. Commun.">
        <title>Thousands of microbial genomes shed light on interconnected biogeochemical processes in an aquifer system.</title>
        <authorList>
            <person name="Anantharaman K."/>
            <person name="Brown C.T."/>
            <person name="Hug L.A."/>
            <person name="Sharon I."/>
            <person name="Castelle C.J."/>
            <person name="Probst A.J."/>
            <person name="Thomas B.C."/>
            <person name="Singh A."/>
            <person name="Wilkins M.J."/>
            <person name="Karaoz U."/>
            <person name="Brodie E.L."/>
            <person name="Williams K.H."/>
            <person name="Hubbard S.S."/>
            <person name="Banfield J.F."/>
        </authorList>
    </citation>
    <scope>NUCLEOTIDE SEQUENCE [LARGE SCALE GENOMIC DNA]</scope>
</reference>
<feature type="transmembrane region" description="Helical" evidence="1">
    <location>
        <begin position="131"/>
        <end position="150"/>
    </location>
</feature>
<keyword evidence="1" id="KW-0472">Membrane</keyword>
<feature type="transmembrane region" description="Helical" evidence="1">
    <location>
        <begin position="196"/>
        <end position="217"/>
    </location>
</feature>
<accession>A0A1F8ASW7</accession>
<sequence>MRGQNKLIDFFLRSLSKVDLLLITYLIFLLFLSNIKSIYNSIPSIFSVFINFDYLRNIDSAFGFVVGAILLISVPPMYLLGLRALLSNDDINTLEILSPMYHLILIVLSTIVLFQDYFSKTVLMEGVLKNMGVYLSLANSILFLLILIYLSNHNTENYKKYIEKYYFERNWKLLSLLGMIILTVLYFILLDALGTIKSAVTAYFITILVVEIIRSVLSKVPFTKS</sequence>
<keyword evidence="1" id="KW-0812">Transmembrane</keyword>
<dbReference type="Proteomes" id="UP000178603">
    <property type="component" value="Unassembled WGS sequence"/>
</dbReference>
<dbReference type="EMBL" id="MGGW01000009">
    <property type="protein sequence ID" value="OGM54847.1"/>
    <property type="molecule type" value="Genomic_DNA"/>
</dbReference>
<name>A0A1F8ASW7_9BACT</name>
<protein>
    <submittedName>
        <fullName evidence="2">Uncharacterized protein</fullName>
    </submittedName>
</protein>
<feature type="transmembrane region" description="Helical" evidence="1">
    <location>
        <begin position="20"/>
        <end position="42"/>
    </location>
</feature>
<feature type="transmembrane region" description="Helical" evidence="1">
    <location>
        <begin position="171"/>
        <end position="190"/>
    </location>
</feature>
<comment type="caution">
    <text evidence="2">The sequence shown here is derived from an EMBL/GenBank/DDBJ whole genome shotgun (WGS) entry which is preliminary data.</text>
</comment>
<gene>
    <name evidence="2" type="ORF">A3E44_01670</name>
</gene>